<keyword evidence="3" id="KW-1185">Reference proteome</keyword>
<keyword evidence="1" id="KW-0812">Transmembrane</keyword>
<name>A0ABX7ND80_9BACT</name>
<evidence type="ECO:0000256" key="1">
    <source>
        <dbReference type="SAM" id="Phobius"/>
    </source>
</evidence>
<evidence type="ECO:0000313" key="2">
    <source>
        <dbReference type="EMBL" id="QSQ16348.1"/>
    </source>
</evidence>
<dbReference type="Proteomes" id="UP000663090">
    <property type="component" value="Chromosome"/>
</dbReference>
<keyword evidence="1" id="KW-0472">Membrane</keyword>
<evidence type="ECO:0000313" key="3">
    <source>
        <dbReference type="Proteomes" id="UP000663090"/>
    </source>
</evidence>
<sequence length="163" mass="18064">MIDSALFANQEAASTSLLLLAAPSSTPAWQAIAFFVVFFVGMTGLSSLIGGWRKLGRRYATKQAMPDQNIRGTTVRVGLSHYRSSVTVGADEDGLYLSPTFLLRPFHPPLLIPWAALRARTRQSDWSYLGKSFDRMEVGPERVVVRVESVVMDGFIRYLPPLS</sequence>
<dbReference type="RefSeq" id="WP_206718009.1">
    <property type="nucleotide sequence ID" value="NZ_CP071091.1"/>
</dbReference>
<protein>
    <submittedName>
        <fullName evidence="2">Uncharacterized protein</fullName>
    </submittedName>
</protein>
<reference evidence="2 3" key="1">
    <citation type="submission" date="2021-02" db="EMBL/GenBank/DDBJ databases">
        <title>De Novo genome assembly of isolated myxobacteria.</title>
        <authorList>
            <person name="Stevens D.C."/>
        </authorList>
    </citation>
    <scope>NUCLEOTIDE SEQUENCE [LARGE SCALE GENOMIC DNA]</scope>
    <source>
        <strain evidence="2 3">SCHIC003</strain>
    </source>
</reference>
<feature type="transmembrane region" description="Helical" evidence="1">
    <location>
        <begin position="28"/>
        <end position="52"/>
    </location>
</feature>
<dbReference type="EMBL" id="CP071091">
    <property type="protein sequence ID" value="QSQ16348.1"/>
    <property type="molecule type" value="Genomic_DNA"/>
</dbReference>
<keyword evidence="1" id="KW-1133">Transmembrane helix</keyword>
<organism evidence="2 3">
    <name type="scientific">Myxococcus landrumensis</name>
    <dbReference type="NCBI Taxonomy" id="2813577"/>
    <lineage>
        <taxon>Bacteria</taxon>
        <taxon>Pseudomonadati</taxon>
        <taxon>Myxococcota</taxon>
        <taxon>Myxococcia</taxon>
        <taxon>Myxococcales</taxon>
        <taxon>Cystobacterineae</taxon>
        <taxon>Myxococcaceae</taxon>
        <taxon>Myxococcus</taxon>
    </lineage>
</organism>
<proteinExistence type="predicted"/>
<gene>
    <name evidence="2" type="ORF">JY572_09995</name>
</gene>
<accession>A0ABX7ND80</accession>